<keyword evidence="2 5" id="KW-0812">Transmembrane</keyword>
<feature type="transmembrane region" description="Helical" evidence="5">
    <location>
        <begin position="218"/>
        <end position="237"/>
    </location>
</feature>
<dbReference type="EMBL" id="UINC01043427">
    <property type="protein sequence ID" value="SVB47451.1"/>
    <property type="molecule type" value="Genomic_DNA"/>
</dbReference>
<dbReference type="GO" id="GO:0016020">
    <property type="term" value="C:membrane"/>
    <property type="evidence" value="ECO:0007669"/>
    <property type="project" value="UniProtKB-SubCell"/>
</dbReference>
<dbReference type="Pfam" id="PF00581">
    <property type="entry name" value="Rhodanese"/>
    <property type="match status" value="1"/>
</dbReference>
<keyword evidence="3 5" id="KW-1133">Transmembrane helix</keyword>
<dbReference type="PROSITE" id="PS50206">
    <property type="entry name" value="RHODANESE_3"/>
    <property type="match status" value="1"/>
</dbReference>
<dbReference type="SUPFAM" id="SSF52821">
    <property type="entry name" value="Rhodanese/Cell cycle control phosphatase"/>
    <property type="match status" value="1"/>
</dbReference>
<dbReference type="CDD" id="cd00158">
    <property type="entry name" value="RHOD"/>
    <property type="match status" value="1"/>
</dbReference>
<organism evidence="7">
    <name type="scientific">marine metagenome</name>
    <dbReference type="NCBI Taxonomy" id="408172"/>
    <lineage>
        <taxon>unclassified sequences</taxon>
        <taxon>metagenomes</taxon>
        <taxon>ecological metagenomes</taxon>
    </lineage>
</organism>
<dbReference type="Gene3D" id="3.40.250.10">
    <property type="entry name" value="Rhodanese-like domain"/>
    <property type="match status" value="1"/>
</dbReference>
<feature type="transmembrane region" description="Helical" evidence="5">
    <location>
        <begin position="287"/>
        <end position="307"/>
    </location>
</feature>
<keyword evidence="4 5" id="KW-0472">Membrane</keyword>
<feature type="transmembrane region" description="Helical" evidence="5">
    <location>
        <begin position="181"/>
        <end position="206"/>
    </location>
</feature>
<dbReference type="PANTHER" id="PTHR43031">
    <property type="entry name" value="FAD-DEPENDENT OXIDOREDUCTASE"/>
    <property type="match status" value="1"/>
</dbReference>
<protein>
    <recommendedName>
        <fullName evidence="6">Rhodanese domain-containing protein</fullName>
    </recommendedName>
</protein>
<accession>A0A382EBV4</accession>
<dbReference type="InterPro" id="IPR050229">
    <property type="entry name" value="GlpE_sulfurtransferase"/>
</dbReference>
<dbReference type="InterPro" id="IPR001763">
    <property type="entry name" value="Rhodanese-like_dom"/>
</dbReference>
<dbReference type="AlphaFoldDB" id="A0A382EBV4"/>
<comment type="subcellular location">
    <subcellularLocation>
        <location evidence="1">Membrane</location>
        <topology evidence="1">Multi-pass membrane protein</topology>
    </subcellularLocation>
</comment>
<evidence type="ECO:0000256" key="1">
    <source>
        <dbReference type="ARBA" id="ARBA00004141"/>
    </source>
</evidence>
<dbReference type="InterPro" id="IPR009908">
    <property type="entry name" value="Methylamine_util_MauE"/>
</dbReference>
<feature type="transmembrane region" description="Helical" evidence="5">
    <location>
        <begin position="258"/>
        <end position="281"/>
    </location>
</feature>
<dbReference type="GO" id="GO:0030416">
    <property type="term" value="P:methylamine metabolic process"/>
    <property type="evidence" value="ECO:0007669"/>
    <property type="project" value="InterPro"/>
</dbReference>
<reference evidence="7" key="1">
    <citation type="submission" date="2018-05" db="EMBL/GenBank/DDBJ databases">
        <authorList>
            <person name="Lanie J.A."/>
            <person name="Ng W.-L."/>
            <person name="Kazmierczak K.M."/>
            <person name="Andrzejewski T.M."/>
            <person name="Davidsen T.M."/>
            <person name="Wayne K.J."/>
            <person name="Tettelin H."/>
            <person name="Glass J.I."/>
            <person name="Rusch D."/>
            <person name="Podicherti R."/>
            <person name="Tsui H.-C.T."/>
            <person name="Winkler M.E."/>
        </authorList>
    </citation>
    <scope>NUCLEOTIDE SEQUENCE</scope>
</reference>
<evidence type="ECO:0000259" key="6">
    <source>
        <dbReference type="PROSITE" id="PS50206"/>
    </source>
</evidence>
<dbReference type="Pfam" id="PF07291">
    <property type="entry name" value="MauE"/>
    <property type="match status" value="1"/>
</dbReference>
<dbReference type="InterPro" id="IPR036873">
    <property type="entry name" value="Rhodanese-like_dom_sf"/>
</dbReference>
<evidence type="ECO:0000256" key="3">
    <source>
        <dbReference type="ARBA" id="ARBA00022989"/>
    </source>
</evidence>
<evidence type="ECO:0000313" key="7">
    <source>
        <dbReference type="EMBL" id="SVB47451.1"/>
    </source>
</evidence>
<feature type="transmembrane region" description="Helical" evidence="5">
    <location>
        <begin position="6"/>
        <end position="25"/>
    </location>
</feature>
<evidence type="ECO:0000256" key="5">
    <source>
        <dbReference type="SAM" id="Phobius"/>
    </source>
</evidence>
<dbReference type="PANTHER" id="PTHR43031:SF1">
    <property type="entry name" value="PYRIDINE NUCLEOTIDE-DISULPHIDE OXIDOREDUCTASE"/>
    <property type="match status" value="1"/>
</dbReference>
<evidence type="ECO:0000256" key="4">
    <source>
        <dbReference type="ARBA" id="ARBA00023136"/>
    </source>
</evidence>
<gene>
    <name evidence="7" type="ORF">METZ01_LOCUS200305</name>
</gene>
<name>A0A382EBV4_9ZZZZ</name>
<proteinExistence type="predicted"/>
<evidence type="ECO:0000256" key="2">
    <source>
        <dbReference type="ARBA" id="ARBA00022692"/>
    </source>
</evidence>
<dbReference type="SMART" id="SM00450">
    <property type="entry name" value="RHOD"/>
    <property type="match status" value="1"/>
</dbReference>
<feature type="non-terminal residue" evidence="7">
    <location>
        <position position="1"/>
    </location>
</feature>
<sequence>VAHKKQIIFIFSLAIVLGLIRFSVLDDPEFTLIKKERIVETINSFSVPENMTSPMAINIEFAQNLFNEKSAIFIDARDSEDYNSGHIENAINIPFDYYEDYEDVINELDDTAPHVIYCSGEECSLSMDLADYFFNELAFENILIFEGGWPQWRDADLPSSLNISAIIDSPPTKTIINLDVIISWTTLISAIFIALHFLLIKGYISISIPGINTLDITIIPRIILGVVFIIASYHKILDPASFSNNIHNFHITPAAVENLAALFIPWLELILGVFLIFGVFLEGSISLTIGLYIFFIFILSQAVFRGIDVHCGCFKTEADAGVADLKMGLIKRIGEDFLLLGMAFIYKMKNKITLSNKEHE</sequence>
<feature type="domain" description="Rhodanese" evidence="6">
    <location>
        <begin position="67"/>
        <end position="161"/>
    </location>
</feature>